<evidence type="ECO:0000313" key="2">
    <source>
        <dbReference type="Proteomes" id="UP001595604"/>
    </source>
</evidence>
<proteinExistence type="predicted"/>
<gene>
    <name evidence="1" type="ORF">ACFOD9_00030</name>
</gene>
<accession>A0ABV7IKV7</accession>
<dbReference type="InterPro" id="IPR052736">
    <property type="entry name" value="Stf3_sulfotransferase"/>
</dbReference>
<dbReference type="Proteomes" id="UP001595604">
    <property type="component" value="Unassembled WGS sequence"/>
</dbReference>
<protein>
    <submittedName>
        <fullName evidence="1">Sulfotransferase family protein</fullName>
        <ecNumber evidence="1">2.8.2.-</ecNumber>
    </submittedName>
</protein>
<dbReference type="PANTHER" id="PTHR36451">
    <property type="entry name" value="PAPS-DEPENDENT SULFOTRANSFERASE STF3"/>
    <property type="match status" value="1"/>
</dbReference>
<dbReference type="Gene3D" id="3.40.50.300">
    <property type="entry name" value="P-loop containing nucleotide triphosphate hydrolases"/>
    <property type="match status" value="1"/>
</dbReference>
<dbReference type="EC" id="2.8.2.-" evidence="1"/>
<organism evidence="1 2">
    <name type="scientific">Novosphingobium bradum</name>
    <dbReference type="NCBI Taxonomy" id="1737444"/>
    <lineage>
        <taxon>Bacteria</taxon>
        <taxon>Pseudomonadati</taxon>
        <taxon>Pseudomonadota</taxon>
        <taxon>Alphaproteobacteria</taxon>
        <taxon>Sphingomonadales</taxon>
        <taxon>Sphingomonadaceae</taxon>
        <taxon>Novosphingobium</taxon>
    </lineage>
</organism>
<dbReference type="GO" id="GO:0016740">
    <property type="term" value="F:transferase activity"/>
    <property type="evidence" value="ECO:0007669"/>
    <property type="project" value="UniProtKB-KW"/>
</dbReference>
<dbReference type="SUPFAM" id="SSF52540">
    <property type="entry name" value="P-loop containing nucleoside triphosphate hydrolases"/>
    <property type="match status" value="1"/>
</dbReference>
<dbReference type="InterPro" id="IPR027417">
    <property type="entry name" value="P-loop_NTPase"/>
</dbReference>
<comment type="caution">
    <text evidence="1">The sequence shown here is derived from an EMBL/GenBank/DDBJ whole genome shotgun (WGS) entry which is preliminary data.</text>
</comment>
<sequence length="388" mass="43157">MMNAEAILDEARATVGVDDPDRAAILPHLEQLVAAIAADGKLSAQGAAITRAALVQRAVDRLEGIAWTQRIPAILDERIDSPLILTGLPRSGTTAFQYLFDHDPRYRMIRTWQSAMPNPPPGADPASVAARKAIEVERRRSTPLPPGFEAVHLMDLDGPEECHGTLEQGYAAAGFHNLLDVPGYFEFLCDGDFGPVTRIHQRQLQLWQWNLPPARWALKYPNHLLGLDAILATYPDARVSMTHRDPVQVVASIARLTLVLRGVRQDRPVDPHHVGRQMLHFIERHVDRLMAFADGPHAGRLVHVDYYRLLSDPAGAYGDAQEALGFGCPDHVREGIRAWHRANPKGKRGANPYALREFGLDEAEVAERFSAYRQRFAIPREHEALAAL</sequence>
<dbReference type="Pfam" id="PF13469">
    <property type="entry name" value="Sulfotransfer_3"/>
    <property type="match status" value="1"/>
</dbReference>
<name>A0ABV7IKV7_9SPHN</name>
<keyword evidence="2" id="KW-1185">Reference proteome</keyword>
<reference evidence="2" key="1">
    <citation type="journal article" date="2019" name="Int. J. Syst. Evol. Microbiol.">
        <title>The Global Catalogue of Microorganisms (GCM) 10K type strain sequencing project: providing services to taxonomists for standard genome sequencing and annotation.</title>
        <authorList>
            <consortium name="The Broad Institute Genomics Platform"/>
            <consortium name="The Broad Institute Genome Sequencing Center for Infectious Disease"/>
            <person name="Wu L."/>
            <person name="Ma J."/>
        </authorList>
    </citation>
    <scope>NUCLEOTIDE SEQUENCE [LARGE SCALE GENOMIC DNA]</scope>
    <source>
        <strain evidence="2">KCTC 42984</strain>
    </source>
</reference>
<evidence type="ECO:0000313" key="1">
    <source>
        <dbReference type="EMBL" id="MFC3172627.1"/>
    </source>
</evidence>
<dbReference type="EMBL" id="JBHRTQ010000001">
    <property type="protein sequence ID" value="MFC3172627.1"/>
    <property type="molecule type" value="Genomic_DNA"/>
</dbReference>
<dbReference type="PANTHER" id="PTHR36451:SF1">
    <property type="entry name" value="OMEGA-HYDROXY-BETA-DIHYDROMENAQUINONE-9 SULFOTRANSFERASE STF3"/>
    <property type="match status" value="1"/>
</dbReference>
<keyword evidence="1" id="KW-0808">Transferase</keyword>
<dbReference type="RefSeq" id="WP_379508024.1">
    <property type="nucleotide sequence ID" value="NZ_JBHRTQ010000001.1"/>
</dbReference>